<dbReference type="EMBL" id="JACEIP010000023">
    <property type="protein sequence ID" value="MBA4543867.1"/>
    <property type="molecule type" value="Genomic_DNA"/>
</dbReference>
<keyword evidence="10" id="KW-1185">Reference proteome</keyword>
<feature type="transmembrane region" description="Helical" evidence="7">
    <location>
        <begin position="175"/>
        <end position="194"/>
    </location>
</feature>
<gene>
    <name evidence="9" type="ORF">H1164_13315</name>
</gene>
<dbReference type="GO" id="GO:0015744">
    <property type="term" value="P:succinate transport"/>
    <property type="evidence" value="ECO:0007669"/>
    <property type="project" value="TreeGrafter"/>
</dbReference>
<organism evidence="9 10">
    <name type="scientific">Thermoactinomyces daqus</name>
    <dbReference type="NCBI Taxonomy" id="1329516"/>
    <lineage>
        <taxon>Bacteria</taxon>
        <taxon>Bacillati</taxon>
        <taxon>Bacillota</taxon>
        <taxon>Bacilli</taxon>
        <taxon>Bacillales</taxon>
        <taxon>Thermoactinomycetaceae</taxon>
        <taxon>Thermoactinomyces</taxon>
    </lineage>
</organism>
<dbReference type="PANTHER" id="PTHR34390">
    <property type="entry name" value="UPF0442 PROTEIN YJJB-RELATED"/>
    <property type="match status" value="1"/>
</dbReference>
<evidence type="ECO:0000313" key="9">
    <source>
        <dbReference type="EMBL" id="MBA4543867.1"/>
    </source>
</evidence>
<evidence type="ECO:0000259" key="8">
    <source>
        <dbReference type="Pfam" id="PF06738"/>
    </source>
</evidence>
<keyword evidence="5 7" id="KW-0472">Membrane</keyword>
<evidence type="ECO:0000256" key="4">
    <source>
        <dbReference type="ARBA" id="ARBA00022989"/>
    </source>
</evidence>
<name>A0A7W2AI55_9BACL</name>
<evidence type="ECO:0000256" key="6">
    <source>
        <dbReference type="ARBA" id="ARBA00034125"/>
    </source>
</evidence>
<dbReference type="InterPro" id="IPR010619">
    <property type="entry name" value="ThrE-like_N"/>
</dbReference>
<protein>
    <submittedName>
        <fullName evidence="9">Threonine/serine exporter family protein</fullName>
    </submittedName>
</protein>
<evidence type="ECO:0000256" key="3">
    <source>
        <dbReference type="ARBA" id="ARBA00022692"/>
    </source>
</evidence>
<comment type="similarity">
    <text evidence="6">Belongs to the ThrE exporter (TC 2.A.79) family.</text>
</comment>
<comment type="subcellular location">
    <subcellularLocation>
        <location evidence="1">Cell membrane</location>
        <topology evidence="1">Multi-pass membrane protein</topology>
    </subcellularLocation>
</comment>
<feature type="transmembrane region" description="Helical" evidence="7">
    <location>
        <begin position="200"/>
        <end position="222"/>
    </location>
</feature>
<dbReference type="OrthoDB" id="9813917at2"/>
<dbReference type="AlphaFoldDB" id="A0A7W2AI55"/>
<dbReference type="InterPro" id="IPR050539">
    <property type="entry name" value="ThrE_Dicarb/AminoAcid_Exp"/>
</dbReference>
<feature type="domain" description="Threonine/serine exporter-like N-terminal" evidence="8">
    <location>
        <begin position="13"/>
        <end position="253"/>
    </location>
</feature>
<evidence type="ECO:0000256" key="7">
    <source>
        <dbReference type="SAM" id="Phobius"/>
    </source>
</evidence>
<dbReference type="Proteomes" id="UP000530514">
    <property type="component" value="Unassembled WGS sequence"/>
</dbReference>
<proteinExistence type="inferred from homology"/>
<evidence type="ECO:0000313" key="10">
    <source>
        <dbReference type="Proteomes" id="UP000530514"/>
    </source>
</evidence>
<keyword evidence="4 7" id="KW-1133">Transmembrane helix</keyword>
<keyword evidence="3 7" id="KW-0812">Transmembrane</keyword>
<keyword evidence="2" id="KW-1003">Cell membrane</keyword>
<evidence type="ECO:0000256" key="1">
    <source>
        <dbReference type="ARBA" id="ARBA00004651"/>
    </source>
</evidence>
<sequence>MKHAHSISEMMEICLLAGKLLLESGAETYRVEDTIARLASSGGIESIEVFVAPTVIILSMRKPGQAEDYTKLVRITKRSTDLHRVTLVNDLSRKVSREFCILEEAKEKLKQMERDSSPYPPGMRITAAALVSGCFTLMFQGSWKDFLPAFIDGGLGYFLFLFSKRFVSVRFFSELLASCLIGVVAKLAVLFGLGKEVDRIIIGSVMPFVPGVLITDAVSDLMKGHLSSGMLRGAEAFLTAFAIGTGIAVVIAVW</sequence>
<dbReference type="GO" id="GO:0005886">
    <property type="term" value="C:plasma membrane"/>
    <property type="evidence" value="ECO:0007669"/>
    <property type="project" value="UniProtKB-SubCell"/>
</dbReference>
<dbReference type="PANTHER" id="PTHR34390:SF2">
    <property type="entry name" value="SUCCINATE TRANSPORTER SUBUNIT YJJP-RELATED"/>
    <property type="match status" value="1"/>
</dbReference>
<reference evidence="9 10" key="1">
    <citation type="submission" date="2020-07" db="EMBL/GenBank/DDBJ databases">
        <authorList>
            <person name="Feng H."/>
        </authorList>
    </citation>
    <scope>NUCLEOTIDE SEQUENCE [LARGE SCALE GENOMIC DNA]</scope>
    <source>
        <strain evidence="10">s-11</strain>
    </source>
</reference>
<accession>A0A7W2AI55</accession>
<feature type="transmembrane region" description="Helical" evidence="7">
    <location>
        <begin position="234"/>
        <end position="253"/>
    </location>
</feature>
<dbReference type="GO" id="GO:0022857">
    <property type="term" value="F:transmembrane transporter activity"/>
    <property type="evidence" value="ECO:0007669"/>
    <property type="project" value="InterPro"/>
</dbReference>
<evidence type="ECO:0000256" key="5">
    <source>
        <dbReference type="ARBA" id="ARBA00023136"/>
    </source>
</evidence>
<dbReference type="RefSeq" id="WP_033102277.1">
    <property type="nucleotide sequence ID" value="NZ_JACEIP010000023.1"/>
</dbReference>
<evidence type="ECO:0000256" key="2">
    <source>
        <dbReference type="ARBA" id="ARBA00022475"/>
    </source>
</evidence>
<dbReference type="Pfam" id="PF06738">
    <property type="entry name" value="ThrE"/>
    <property type="match status" value="1"/>
</dbReference>
<comment type="caution">
    <text evidence="9">The sequence shown here is derived from an EMBL/GenBank/DDBJ whole genome shotgun (WGS) entry which is preliminary data.</text>
</comment>